<dbReference type="InterPro" id="IPR011712">
    <property type="entry name" value="Sig_transdc_His_kin_sub3_dim/P"/>
</dbReference>
<keyword evidence="4" id="KW-0812">Transmembrane</keyword>
<evidence type="ECO:0000313" key="7">
    <source>
        <dbReference type="Proteomes" id="UP000289437"/>
    </source>
</evidence>
<dbReference type="SMART" id="SM00387">
    <property type="entry name" value="HATPase_c"/>
    <property type="match status" value="1"/>
</dbReference>
<dbReference type="GO" id="GO:0016020">
    <property type="term" value="C:membrane"/>
    <property type="evidence" value="ECO:0007669"/>
    <property type="project" value="InterPro"/>
</dbReference>
<dbReference type="Pfam" id="PF07495">
    <property type="entry name" value="Y_Y_Y"/>
    <property type="match status" value="1"/>
</dbReference>
<keyword evidence="3" id="KW-0902">Two-component regulatory system</keyword>
<evidence type="ECO:0000256" key="4">
    <source>
        <dbReference type="SAM" id="Phobius"/>
    </source>
</evidence>
<dbReference type="InterPro" id="IPR003594">
    <property type="entry name" value="HATPase_dom"/>
</dbReference>
<keyword evidence="7" id="KW-1185">Reference proteome</keyword>
<evidence type="ECO:0000256" key="2">
    <source>
        <dbReference type="ARBA" id="ARBA00022777"/>
    </source>
</evidence>
<dbReference type="InterPro" id="IPR015943">
    <property type="entry name" value="WD40/YVTN_repeat-like_dom_sf"/>
</dbReference>
<dbReference type="SUPFAM" id="SSF63829">
    <property type="entry name" value="Calcium-dependent phosphotriesterase"/>
    <property type="match status" value="3"/>
</dbReference>
<protein>
    <submittedName>
        <fullName evidence="6">Sensor histidine kinase VraS</fullName>
    </submittedName>
</protein>
<keyword evidence="2 6" id="KW-0418">Kinase</keyword>
<keyword evidence="1" id="KW-0808">Transferase</keyword>
<accession>A0A4Q0T8Q5</accession>
<dbReference type="InterPro" id="IPR036890">
    <property type="entry name" value="HATPase_C_sf"/>
</dbReference>
<dbReference type="Gene3D" id="3.30.565.10">
    <property type="entry name" value="Histidine kinase-like ATPase, C-terminal domain"/>
    <property type="match status" value="1"/>
</dbReference>
<dbReference type="InterPro" id="IPR013783">
    <property type="entry name" value="Ig-like_fold"/>
</dbReference>
<keyword evidence="4" id="KW-0472">Membrane</keyword>
<reference evidence="6 7" key="1">
    <citation type="submission" date="2018-11" db="EMBL/GenBank/DDBJ databases">
        <authorList>
            <person name="Mardanov A.V."/>
            <person name="Ravin N.V."/>
            <person name="Dedysh S.N."/>
        </authorList>
    </citation>
    <scope>NUCLEOTIDE SEQUENCE [LARGE SCALE GENOMIC DNA]</scope>
    <source>
        <strain evidence="6 7">AF10</strain>
    </source>
</reference>
<dbReference type="EMBL" id="RDSM01000001">
    <property type="protein sequence ID" value="RXH58106.1"/>
    <property type="molecule type" value="Genomic_DNA"/>
</dbReference>
<proteinExistence type="predicted"/>
<evidence type="ECO:0000259" key="5">
    <source>
        <dbReference type="SMART" id="SM00387"/>
    </source>
</evidence>
<dbReference type="GO" id="GO:0000155">
    <property type="term" value="F:phosphorelay sensor kinase activity"/>
    <property type="evidence" value="ECO:0007669"/>
    <property type="project" value="InterPro"/>
</dbReference>
<dbReference type="PANTHER" id="PTHR24421:SF62">
    <property type="entry name" value="SENSORY TRANSDUCTION HISTIDINE KINASE"/>
    <property type="match status" value="1"/>
</dbReference>
<dbReference type="SUPFAM" id="SSF55874">
    <property type="entry name" value="ATPase domain of HSP90 chaperone/DNA topoisomerase II/histidine kinase"/>
    <property type="match status" value="1"/>
</dbReference>
<evidence type="ECO:0000256" key="3">
    <source>
        <dbReference type="ARBA" id="ARBA00023012"/>
    </source>
</evidence>
<dbReference type="Proteomes" id="UP000289437">
    <property type="component" value="Unassembled WGS sequence"/>
</dbReference>
<reference evidence="7" key="2">
    <citation type="submission" date="2019-02" db="EMBL/GenBank/DDBJ databases">
        <title>Granulicella sibirica sp. nov., a psychrotolerant acidobacterium isolated from an organic soil layer in forested tundra, West Siberia.</title>
        <authorList>
            <person name="Oshkin I.Y."/>
            <person name="Kulichevskaya I.S."/>
            <person name="Rijpstra W.I.C."/>
            <person name="Sinninghe Damste J.S."/>
            <person name="Rakitin A.L."/>
            <person name="Ravin N.V."/>
            <person name="Dedysh S.N."/>
        </authorList>
    </citation>
    <scope>NUCLEOTIDE SEQUENCE [LARGE SCALE GENOMIC DNA]</scope>
    <source>
        <strain evidence="7">AF10</strain>
    </source>
</reference>
<dbReference type="Gene3D" id="1.20.5.1930">
    <property type="match status" value="1"/>
</dbReference>
<name>A0A4Q0T8Q5_9BACT</name>
<dbReference type="Pfam" id="PF02518">
    <property type="entry name" value="HATPase_c"/>
    <property type="match status" value="1"/>
</dbReference>
<evidence type="ECO:0000313" key="6">
    <source>
        <dbReference type="EMBL" id="RXH58106.1"/>
    </source>
</evidence>
<dbReference type="PANTHER" id="PTHR24421">
    <property type="entry name" value="NITRATE/NITRITE SENSOR PROTEIN NARX-RELATED"/>
    <property type="match status" value="1"/>
</dbReference>
<sequence>MKLWFKSLNTYPSQFGFKTVICGLAVFVLFHGWISASALGGRASLDQYVHSSWGPDKGYLGGTAFAIAQSGDGYLWFGTEHGLLRFDGYEFTLIVHLPSDNRPFGAVRGLVEDADGNLWIRLNGSRVLRYRDGTFDDAESAFELFDITFTAMSRDSSKNMLLWGLQRKTVRFRNGQFSQFLSPDKIDGIVVSMLETSPGELWLATRDSGLYKFGNGAYTQVIPHSALRSINALAPAEDGVWIGSDNGLHLWIHGRMVPLDLPEGLRKAQVLALARDHHRNLWVGTDKGLYRVDNQSKLVTGLYRDGGDNPISAIYEDAEGDIWFAGLGGVDRLREGMFTSISQRDTSLKEIGGPIFVDGLGRTWFAPISGGLFCLQDGTTKRVASPELDHDIIYSITGSDDDLWLGRQKGGLTELRRVGNDWLAHTYTQKDGLAQNSVYTVTRAHDGSVWAGTVSGGISVLRNGRFTTYDVNNGLKSNAVFSSLEAADKKLWFASPSGLVSLDDGRWTTYATPNAGTTVNARTLFEDSNHILWVGTSHGVGHFNHGRIEMPFDPPQLLNEEVLSIGEDVRGFLWIVTSAHVLQIDRAKLLSGSIKENDVLSYGLADGLTETEGVRRDRSLFSDSSGHIWLSLMHSLAVADVNADEGYRRPVRVRIDSVSIDNASPIHEQYLNLPSGIHALTFRFSGISLSMPQRTRFRYRLDGLDHTWSSDASFRQVAYGHLSHGSYTFRIMGSNALGAWNGPETDVSFTIRPAFWQTWYFQVLLGMAIVAAAIALYRFRLLQLKQQLNRRFEDRLVERTRIAQDLHDTLLQDVISASMQLDVAQDDVPDHSAAKPQLRRVLQLMRQATVDGRAALRGLRTVDSLASLDEIFLKLVDEFSHTSISKCEVKSRGNPHELKPVVRDEVCRIGREAYINAVSHAKAKQISIVIDYGLRTFRFMVTDDGSGIDPEILERGREGHWGLSGMKERAKAIGCALKIRSRTPGGTEVELSIPAAIAYSPQNARQTYWLRRYLNRYSRPKGEK</sequence>
<gene>
    <name evidence="6" type="ORF">GRAN_1416</name>
</gene>
<feature type="transmembrane region" description="Helical" evidence="4">
    <location>
        <begin position="759"/>
        <end position="779"/>
    </location>
</feature>
<dbReference type="InterPro" id="IPR011123">
    <property type="entry name" value="Y_Y_Y"/>
</dbReference>
<feature type="domain" description="Histidine kinase/HSP90-like ATPase" evidence="5">
    <location>
        <begin position="901"/>
        <end position="997"/>
    </location>
</feature>
<dbReference type="InterPro" id="IPR011110">
    <property type="entry name" value="Reg_prop"/>
</dbReference>
<dbReference type="AlphaFoldDB" id="A0A4Q0T8Q5"/>
<dbReference type="Gene3D" id="2.130.10.10">
    <property type="entry name" value="YVTN repeat-like/Quinoprotein amine dehydrogenase"/>
    <property type="match status" value="2"/>
</dbReference>
<dbReference type="Pfam" id="PF07494">
    <property type="entry name" value="Reg_prop"/>
    <property type="match status" value="1"/>
</dbReference>
<dbReference type="CDD" id="cd16917">
    <property type="entry name" value="HATPase_UhpB-NarQ-NarX-like"/>
    <property type="match status" value="1"/>
</dbReference>
<dbReference type="Pfam" id="PF07730">
    <property type="entry name" value="HisKA_3"/>
    <property type="match status" value="1"/>
</dbReference>
<evidence type="ECO:0000256" key="1">
    <source>
        <dbReference type="ARBA" id="ARBA00022679"/>
    </source>
</evidence>
<comment type="caution">
    <text evidence="6">The sequence shown here is derived from an EMBL/GenBank/DDBJ whole genome shotgun (WGS) entry which is preliminary data.</text>
</comment>
<keyword evidence="4" id="KW-1133">Transmembrane helix</keyword>
<dbReference type="GO" id="GO:0046983">
    <property type="term" value="F:protein dimerization activity"/>
    <property type="evidence" value="ECO:0007669"/>
    <property type="project" value="InterPro"/>
</dbReference>
<dbReference type="InterPro" id="IPR050482">
    <property type="entry name" value="Sensor_HK_TwoCompSys"/>
</dbReference>
<organism evidence="6 7">
    <name type="scientific">Granulicella sibirica</name>
    <dbReference type="NCBI Taxonomy" id="2479048"/>
    <lineage>
        <taxon>Bacteria</taxon>
        <taxon>Pseudomonadati</taxon>
        <taxon>Acidobacteriota</taxon>
        <taxon>Terriglobia</taxon>
        <taxon>Terriglobales</taxon>
        <taxon>Acidobacteriaceae</taxon>
        <taxon>Granulicella</taxon>
    </lineage>
</organism>
<dbReference type="Gene3D" id="2.60.40.10">
    <property type="entry name" value="Immunoglobulins"/>
    <property type="match status" value="1"/>
</dbReference>